<dbReference type="RefSeq" id="WP_069726760.1">
    <property type="nucleotide sequence ID" value="NZ_MDCO01000012.1"/>
</dbReference>
<proteinExistence type="predicted"/>
<evidence type="ECO:0000313" key="1">
    <source>
        <dbReference type="EMBL" id="OEJ13414.1"/>
    </source>
</evidence>
<name>A0A1E5NB82_9SPIR</name>
<dbReference type="AlphaFoldDB" id="A0A1E5NB82"/>
<dbReference type="Proteomes" id="UP000095247">
    <property type="component" value="Unassembled WGS sequence"/>
</dbReference>
<organism evidence="1 2">
    <name type="scientific">Brachyspira hampsonii</name>
    <dbReference type="NCBI Taxonomy" id="1287055"/>
    <lineage>
        <taxon>Bacteria</taxon>
        <taxon>Pseudomonadati</taxon>
        <taxon>Spirochaetota</taxon>
        <taxon>Spirochaetia</taxon>
        <taxon>Brachyspirales</taxon>
        <taxon>Brachyspiraceae</taxon>
        <taxon>Brachyspira</taxon>
    </lineage>
</organism>
<reference evidence="1 2" key="1">
    <citation type="submission" date="2016-08" db="EMBL/GenBank/DDBJ databases">
        <title>Characterization and recognition of Brachyspira hampsonii sp. nov., a novel intestinal spirochete that is pathogenic to pigs.</title>
        <authorList>
            <person name="Mirajkar N."/>
            <person name="La T."/>
            <person name="Phillips N."/>
            <person name="Hampson D."/>
            <person name="Gebhart C."/>
        </authorList>
    </citation>
    <scope>NUCLEOTIDE SEQUENCE [LARGE SCALE GENOMIC DNA]</scope>
    <source>
        <strain evidence="1 2">P280/1</strain>
    </source>
</reference>
<evidence type="ECO:0000313" key="2">
    <source>
        <dbReference type="Proteomes" id="UP000095247"/>
    </source>
</evidence>
<gene>
    <name evidence="1" type="ORF">BFL38_01320</name>
</gene>
<accession>A0A1E5NB82</accession>
<keyword evidence="1" id="KW-0255">Endonuclease</keyword>
<comment type="caution">
    <text evidence="1">The sequence shown here is derived from an EMBL/GenBank/DDBJ whole genome shotgun (WGS) entry which is preliminary data.</text>
</comment>
<dbReference type="EMBL" id="MDCO01000012">
    <property type="protein sequence ID" value="OEJ13414.1"/>
    <property type="molecule type" value="Genomic_DNA"/>
</dbReference>
<keyword evidence="1" id="KW-0378">Hydrolase</keyword>
<sequence>MLSDIFIDIQKNNKEWLKSKEGNEFEDRFEASLKRYGFNRRMSSDKEIKNILSSIKNDILDKSSDKVIDNVYALEDKSMENCFICQPYGSQNFPDFLIFTVKKIIAIEIKYSSGKSSSPMWNSNLPKANAIYIFGSYGRGDVTFFIGDDVLPMNERNELIKFFEEIKKLEDNFKNKMKKESKNNLFAYKFDRGFNVYVRRAYEQNKTINENAKIDYFLHEDRIKCENNVIEFCNSL</sequence>
<dbReference type="GO" id="GO:0004519">
    <property type="term" value="F:endonuclease activity"/>
    <property type="evidence" value="ECO:0007669"/>
    <property type="project" value="UniProtKB-KW"/>
</dbReference>
<keyword evidence="1" id="KW-0540">Nuclease</keyword>
<protein>
    <submittedName>
        <fullName evidence="1">Type II restriction endonuclease</fullName>
    </submittedName>
</protein>